<dbReference type="AlphaFoldDB" id="B6ADH5"/>
<organism evidence="4 5">
    <name type="scientific">Cryptosporidium muris (strain RN66)</name>
    <dbReference type="NCBI Taxonomy" id="441375"/>
    <lineage>
        <taxon>Eukaryota</taxon>
        <taxon>Sar</taxon>
        <taxon>Alveolata</taxon>
        <taxon>Apicomplexa</taxon>
        <taxon>Conoidasida</taxon>
        <taxon>Coccidia</taxon>
        <taxon>Eucoccidiorida</taxon>
        <taxon>Eimeriorina</taxon>
        <taxon>Cryptosporidiidae</taxon>
        <taxon>Cryptosporidium</taxon>
    </lineage>
</organism>
<dbReference type="GeneID" id="6995790"/>
<dbReference type="RefSeq" id="XP_002140615.1">
    <property type="nucleotide sequence ID" value="XM_002140579.1"/>
</dbReference>
<evidence type="ECO:0008006" key="6">
    <source>
        <dbReference type="Google" id="ProtNLM"/>
    </source>
</evidence>
<dbReference type="OMA" id="NTIINCS"/>
<name>B6ADH5_CRYMR</name>
<dbReference type="OrthoDB" id="336951at2759"/>
<evidence type="ECO:0000313" key="4">
    <source>
        <dbReference type="EMBL" id="EEA06266.1"/>
    </source>
</evidence>
<dbReference type="EMBL" id="DS989729">
    <property type="protein sequence ID" value="EEA06266.1"/>
    <property type="molecule type" value="Genomic_DNA"/>
</dbReference>
<protein>
    <recommendedName>
        <fullName evidence="6">Thrombospondin type 1 domain-containing protein</fullName>
    </recommendedName>
</protein>
<keyword evidence="3" id="KW-0732">Signal</keyword>
<feature type="region of interest" description="Disordered" evidence="1">
    <location>
        <begin position="343"/>
        <end position="362"/>
    </location>
</feature>
<dbReference type="Proteomes" id="UP000001460">
    <property type="component" value="Unassembled WGS sequence"/>
</dbReference>
<proteinExistence type="predicted"/>
<keyword evidence="5" id="KW-1185">Reference proteome</keyword>
<keyword evidence="2" id="KW-1133">Transmembrane helix</keyword>
<feature type="signal peptide" evidence="3">
    <location>
        <begin position="1"/>
        <end position="22"/>
    </location>
</feature>
<evidence type="ECO:0000256" key="1">
    <source>
        <dbReference type="SAM" id="MobiDB-lite"/>
    </source>
</evidence>
<gene>
    <name evidence="4" type="ORF">CMU_007560</name>
</gene>
<keyword evidence="2" id="KW-0472">Membrane</keyword>
<dbReference type="VEuPathDB" id="CryptoDB:CMU_007560"/>
<keyword evidence="2" id="KW-0812">Transmembrane</keyword>
<evidence type="ECO:0000313" key="5">
    <source>
        <dbReference type="Proteomes" id="UP000001460"/>
    </source>
</evidence>
<accession>B6ADH5</accession>
<feature type="transmembrane region" description="Helical" evidence="2">
    <location>
        <begin position="295"/>
        <end position="316"/>
    </location>
</feature>
<reference evidence="4" key="1">
    <citation type="submission" date="2008-06" db="EMBL/GenBank/DDBJ databases">
        <authorList>
            <person name="Lorenzi H."/>
            <person name="Inman J."/>
            <person name="Miller J."/>
            <person name="Schobel S."/>
            <person name="Amedeo P."/>
            <person name="Caler E.V."/>
            <person name="da Silva J."/>
        </authorList>
    </citation>
    <scope>NUCLEOTIDE SEQUENCE [LARGE SCALE GENOMIC DNA]</scope>
    <source>
        <strain evidence="4">RN66</strain>
    </source>
</reference>
<evidence type="ECO:0000256" key="3">
    <source>
        <dbReference type="SAM" id="SignalP"/>
    </source>
</evidence>
<evidence type="ECO:0000256" key="2">
    <source>
        <dbReference type="SAM" id="Phobius"/>
    </source>
</evidence>
<feature type="chain" id="PRO_5002839620" description="Thrombospondin type 1 domain-containing protein" evidence="3">
    <location>
        <begin position="23"/>
        <end position="379"/>
    </location>
</feature>
<sequence length="379" mass="41698">MQSNIKIPYLILTAILCTLSKASTIKSLIDSDSNILMVKHNGLLNLNVQDPVDCEYTDFKWSNCICDKLVIIGTRELVGNSSIGCREHVTTIELPCDEVACGQKLLHTSNGIACPSLANVDGSCDESQDYITQVKAKSYEACNSFCNTIINCSYFVLDLDNSICKLYTGSRVCGSTNTGRVTGLYGFDKMSCTQCLVGTWSSFSPCVESQYSISKTGICGEMNRTRLVAGGNVMECPYSSETWTCSLVNSSPCKPTNSEINDTVILKSLGESSQYTGESKVNEGLSNRLFKIIEISLIFAGAITALIIFLPLSLVFPKIGVFFYGKKLYCILSGKQLETIHSADGSETTNQDVNEEKWEEDDDLDVEYETEFTIDEDRH</sequence>